<feature type="compositionally biased region" description="Basic and acidic residues" evidence="1">
    <location>
        <begin position="100"/>
        <end position="109"/>
    </location>
</feature>
<evidence type="ECO:0000256" key="1">
    <source>
        <dbReference type="SAM" id="MobiDB-lite"/>
    </source>
</evidence>
<keyword evidence="3" id="KW-1185">Reference proteome</keyword>
<comment type="caution">
    <text evidence="2">The sequence shown here is derived from an EMBL/GenBank/DDBJ whole genome shotgun (WGS) entry which is preliminary data.</text>
</comment>
<reference evidence="2" key="1">
    <citation type="journal article" date="2014" name="Int. J. Syst. Evol. Microbiol.">
        <title>Complete genome sequence of Corynebacterium casei LMG S-19264T (=DSM 44701T), isolated from a smear-ripened cheese.</title>
        <authorList>
            <consortium name="US DOE Joint Genome Institute (JGI-PGF)"/>
            <person name="Walter F."/>
            <person name="Albersmeier A."/>
            <person name="Kalinowski J."/>
            <person name="Ruckert C."/>
        </authorList>
    </citation>
    <scope>NUCLEOTIDE SEQUENCE</scope>
    <source>
        <strain evidence="2">KCTC 12870</strain>
    </source>
</reference>
<reference evidence="2" key="2">
    <citation type="submission" date="2020-09" db="EMBL/GenBank/DDBJ databases">
        <authorList>
            <person name="Sun Q."/>
            <person name="Kim S."/>
        </authorList>
    </citation>
    <scope>NUCLEOTIDE SEQUENCE</scope>
    <source>
        <strain evidence="2">KCTC 12870</strain>
    </source>
</reference>
<evidence type="ECO:0000313" key="3">
    <source>
        <dbReference type="Proteomes" id="UP000642829"/>
    </source>
</evidence>
<accession>A0A8J3DDH9</accession>
<proteinExistence type="predicted"/>
<organism evidence="2 3">
    <name type="scientific">Cerasicoccus arenae</name>
    <dbReference type="NCBI Taxonomy" id="424488"/>
    <lineage>
        <taxon>Bacteria</taxon>
        <taxon>Pseudomonadati</taxon>
        <taxon>Verrucomicrobiota</taxon>
        <taxon>Opitutia</taxon>
        <taxon>Puniceicoccales</taxon>
        <taxon>Cerasicoccaceae</taxon>
        <taxon>Cerasicoccus</taxon>
    </lineage>
</organism>
<feature type="compositionally biased region" description="Basic and acidic residues" evidence="1">
    <location>
        <begin position="152"/>
        <end position="207"/>
    </location>
</feature>
<name>A0A8J3DDH9_9BACT</name>
<protein>
    <submittedName>
        <fullName evidence="2">Uncharacterized protein</fullName>
    </submittedName>
</protein>
<dbReference type="Proteomes" id="UP000642829">
    <property type="component" value="Unassembled WGS sequence"/>
</dbReference>
<gene>
    <name evidence="2" type="ORF">GCM10007047_34390</name>
</gene>
<dbReference type="EMBL" id="BMXG01000050">
    <property type="protein sequence ID" value="GHC14366.1"/>
    <property type="molecule type" value="Genomic_DNA"/>
</dbReference>
<feature type="region of interest" description="Disordered" evidence="1">
    <location>
        <begin position="88"/>
        <end position="207"/>
    </location>
</feature>
<sequence length="207" mass="22811">MPSTAGEAFQGAADFYSTGAAVTSGYIIGDTDAGDAVANQYRESTLDKNPAGQTLRHGGSLEDAQASAKILEVTLEIEIALTIKGIVDMNNQGNDGSPEESERRQKEDESQGGEFLNDEVDRKQEPAPPTKPEYPSNPDEWESPDGVTETEAGDRTDGKHRQWKDEDGNMYRRWDREGREAGKERGPHWHDYNDESGGNDHIEPDDD</sequence>
<evidence type="ECO:0000313" key="2">
    <source>
        <dbReference type="EMBL" id="GHC14366.1"/>
    </source>
</evidence>
<dbReference type="RefSeq" id="WP_189517670.1">
    <property type="nucleotide sequence ID" value="NZ_BMXG01000050.1"/>
</dbReference>
<dbReference type="AlphaFoldDB" id="A0A8J3DDH9"/>